<organism evidence="2 3">
    <name type="scientific">Neolewinella maritima</name>
    <dbReference type="NCBI Taxonomy" id="1383882"/>
    <lineage>
        <taxon>Bacteria</taxon>
        <taxon>Pseudomonadati</taxon>
        <taxon>Bacteroidota</taxon>
        <taxon>Saprospiria</taxon>
        <taxon>Saprospirales</taxon>
        <taxon>Lewinellaceae</taxon>
        <taxon>Neolewinella</taxon>
    </lineage>
</organism>
<dbReference type="Proteomes" id="UP000837803">
    <property type="component" value="Unassembled WGS sequence"/>
</dbReference>
<feature type="chain" id="PRO_5047119221" description="TerB family tellurite resistance protein" evidence="1">
    <location>
        <begin position="23"/>
        <end position="230"/>
    </location>
</feature>
<evidence type="ECO:0008006" key="4">
    <source>
        <dbReference type="Google" id="ProtNLM"/>
    </source>
</evidence>
<keyword evidence="3" id="KW-1185">Reference proteome</keyword>
<proteinExistence type="predicted"/>
<gene>
    <name evidence="2" type="ORF">LEM8419_03412</name>
</gene>
<evidence type="ECO:0000256" key="1">
    <source>
        <dbReference type="SAM" id="SignalP"/>
    </source>
</evidence>
<name>A0ABM9B6D9_9BACT</name>
<evidence type="ECO:0000313" key="2">
    <source>
        <dbReference type="EMBL" id="CAH1002538.1"/>
    </source>
</evidence>
<sequence length="230" mass="25666">MKRTAKSILVGLVLCSSGLVLAQDPPADPGSTTSPDPIAIVTAHIIKGQTNAEQRKTIRLEWLSVASQQAEDVLRTAAFQRIIEFIQKNHDLFASIYAGLKTANGAVATGKRVRDVFTLQRTLLLRFADTGQLLTKTEYFTTDELRHFTGVLDQIMEDTEANFQLIVALFRGGSDAQLTDLERFEVLKTVEQRLLQNVQAVGQLNRYITYLNTNRAVQRDGGLEMFTQPR</sequence>
<feature type="signal peptide" evidence="1">
    <location>
        <begin position="1"/>
        <end position="22"/>
    </location>
</feature>
<dbReference type="RefSeq" id="WP_238752367.1">
    <property type="nucleotide sequence ID" value="NZ_CAKLPZ010000006.1"/>
</dbReference>
<reference evidence="2" key="1">
    <citation type="submission" date="2021-12" db="EMBL/GenBank/DDBJ databases">
        <authorList>
            <person name="Rodrigo-Torres L."/>
            <person name="Arahal R. D."/>
            <person name="Lucena T."/>
        </authorList>
    </citation>
    <scope>NUCLEOTIDE SEQUENCE</scope>
    <source>
        <strain evidence="2">CECT 8419</strain>
    </source>
</reference>
<evidence type="ECO:0000313" key="3">
    <source>
        <dbReference type="Proteomes" id="UP000837803"/>
    </source>
</evidence>
<protein>
    <recommendedName>
        <fullName evidence="4">TerB family tellurite resistance protein</fullName>
    </recommendedName>
</protein>
<comment type="caution">
    <text evidence="2">The sequence shown here is derived from an EMBL/GenBank/DDBJ whole genome shotgun (WGS) entry which is preliminary data.</text>
</comment>
<dbReference type="EMBL" id="CAKLPZ010000006">
    <property type="protein sequence ID" value="CAH1002538.1"/>
    <property type="molecule type" value="Genomic_DNA"/>
</dbReference>
<accession>A0ABM9B6D9</accession>
<keyword evidence="1" id="KW-0732">Signal</keyword>